<dbReference type="PROSITE" id="PS51257">
    <property type="entry name" value="PROKAR_LIPOPROTEIN"/>
    <property type="match status" value="1"/>
</dbReference>
<proteinExistence type="predicted"/>
<accession>A0ABU7GBY0</accession>
<keyword evidence="1" id="KW-0732">Signal</keyword>
<feature type="signal peptide" evidence="1">
    <location>
        <begin position="1"/>
        <end position="23"/>
    </location>
</feature>
<dbReference type="RefSeq" id="WP_354143684.1">
    <property type="nucleotide sequence ID" value="NZ_JAZDQV010000002.1"/>
</dbReference>
<organism evidence="2 3">
    <name type="scientific">Altererythrobacter litoralis</name>
    <dbReference type="NCBI Taxonomy" id="3113904"/>
    <lineage>
        <taxon>Bacteria</taxon>
        <taxon>Pseudomonadati</taxon>
        <taxon>Pseudomonadota</taxon>
        <taxon>Alphaproteobacteria</taxon>
        <taxon>Sphingomonadales</taxon>
        <taxon>Erythrobacteraceae</taxon>
        <taxon>Altererythrobacter</taxon>
    </lineage>
</organism>
<feature type="chain" id="PRO_5045844840" evidence="1">
    <location>
        <begin position="24"/>
        <end position="157"/>
    </location>
</feature>
<dbReference type="EMBL" id="JAZDQV010000002">
    <property type="protein sequence ID" value="MEE1876577.1"/>
    <property type="molecule type" value="Genomic_DNA"/>
</dbReference>
<evidence type="ECO:0000313" key="2">
    <source>
        <dbReference type="EMBL" id="MEE1876577.1"/>
    </source>
</evidence>
<reference evidence="2 3" key="1">
    <citation type="submission" date="2024-01" db="EMBL/GenBank/DDBJ databases">
        <title>The genome sequence of Erythrobacteraceae sp. strain 1XM1-14.</title>
        <authorList>
            <person name="Liu Y."/>
        </authorList>
    </citation>
    <scope>NUCLEOTIDE SEQUENCE [LARGE SCALE GENOMIC DNA]</scope>
    <source>
        <strain evidence="2 3">1XM1-14</strain>
    </source>
</reference>
<sequence length="157" mass="16788">MRHIPLFACILLLAGCNPPQDTAGNEAAASPSPAEEAVADAVGAAETPVPKPSTADIAMANTAWRVTGEEGAIYTTFLDPDGRYRDLKNGDPWQEGTWERLADGRLCFTPEDETRSGACWTLGKESDEGTMRVTSDAGREVELQQVTYIAALDEAEG</sequence>
<comment type="caution">
    <text evidence="2">The sequence shown here is derived from an EMBL/GenBank/DDBJ whole genome shotgun (WGS) entry which is preliminary data.</text>
</comment>
<evidence type="ECO:0000313" key="3">
    <source>
        <dbReference type="Proteomes" id="UP001343492"/>
    </source>
</evidence>
<evidence type="ECO:0000256" key="1">
    <source>
        <dbReference type="SAM" id="SignalP"/>
    </source>
</evidence>
<keyword evidence="3" id="KW-1185">Reference proteome</keyword>
<protein>
    <submittedName>
        <fullName evidence="2">Uncharacterized protein</fullName>
    </submittedName>
</protein>
<dbReference type="Proteomes" id="UP001343492">
    <property type="component" value="Unassembled WGS sequence"/>
</dbReference>
<name>A0ABU7GBY0_9SPHN</name>
<gene>
    <name evidence="2" type="ORF">VRS74_02610</name>
</gene>